<evidence type="ECO:0000313" key="3">
    <source>
        <dbReference type="Proteomes" id="UP000001554"/>
    </source>
</evidence>
<proteinExistence type="predicted"/>
<dbReference type="RefSeq" id="XP_035689534.1">
    <property type="nucleotide sequence ID" value="XM_035833641.1"/>
</dbReference>
<feature type="compositionally biased region" description="Basic and acidic residues" evidence="1">
    <location>
        <begin position="144"/>
        <end position="157"/>
    </location>
</feature>
<protein>
    <submittedName>
        <fullName evidence="4">Uncharacterized protein LOC118424841</fullName>
    </submittedName>
</protein>
<feature type="compositionally biased region" description="Polar residues" evidence="1">
    <location>
        <begin position="95"/>
        <end position="108"/>
    </location>
</feature>
<dbReference type="GeneID" id="118424841"/>
<dbReference type="PANTHER" id="PTHR24637">
    <property type="entry name" value="COLLAGEN"/>
    <property type="match status" value="1"/>
</dbReference>
<reference evidence="4" key="2">
    <citation type="submission" date="2025-08" db="UniProtKB">
        <authorList>
            <consortium name="RefSeq"/>
        </authorList>
    </citation>
    <scope>IDENTIFICATION</scope>
    <source>
        <strain evidence="4">S238N-H82</strain>
        <tissue evidence="4">Testes</tissue>
    </source>
</reference>
<dbReference type="OrthoDB" id="445984at2759"/>
<gene>
    <name evidence="4" type="primary">LOC118424841</name>
</gene>
<dbReference type="AlphaFoldDB" id="A0A9J7LWM8"/>
<keyword evidence="2" id="KW-0472">Membrane</keyword>
<keyword evidence="2" id="KW-0812">Transmembrane</keyword>
<dbReference type="KEGG" id="bfo:118424841"/>
<dbReference type="Pfam" id="PF01391">
    <property type="entry name" value="Collagen"/>
    <property type="match status" value="1"/>
</dbReference>
<feature type="transmembrane region" description="Helical" evidence="2">
    <location>
        <begin position="30"/>
        <end position="54"/>
    </location>
</feature>
<keyword evidence="3" id="KW-1185">Reference proteome</keyword>
<dbReference type="PANTHER" id="PTHR24637:SF421">
    <property type="entry name" value="CUTICLE COLLAGEN DPY-2"/>
    <property type="match status" value="1"/>
</dbReference>
<keyword evidence="2" id="KW-1133">Transmembrane helix</keyword>
<dbReference type="InterPro" id="IPR008160">
    <property type="entry name" value="Collagen"/>
</dbReference>
<dbReference type="Proteomes" id="UP000001554">
    <property type="component" value="Chromosome 10"/>
</dbReference>
<evidence type="ECO:0000313" key="4">
    <source>
        <dbReference type="RefSeq" id="XP_035689534.1"/>
    </source>
</evidence>
<evidence type="ECO:0000256" key="2">
    <source>
        <dbReference type="SAM" id="Phobius"/>
    </source>
</evidence>
<sequence>MSTDKLMNGDLAFGRPVHADRRSRFRSAGVQAACTAAVIFSVAALVAVLVQNWYIKELQDRVTSLETLTRDMSSVINSRMANIGSTDAVFGPEDMSQNENGAEMNNKNQPPPSADTTNHGHRARRGANSVTLPFGGCVQGPPGRDGRDGMPGRDGRDGPVGPPGPPGQNGADGRDGRDGVPGTPGPAGPPGNCSCNNTNTEGYKTINDYGSVWERFWWWKANSSWSSSITDVLQECYGACDPGSDYCMGRLPSWLQEDRTELLAKDSHGNVYKWGFNSTNPTAHAAWLAFYGHQETPSGQIFNNMAWMPSVLAGTGPLQDQDSFMYRTENGVKSLLLDDDNCDCDSTLNIGHGMCGGGYYTAYGPRGQYGVDALYDPYCNIPVPSIGLELYFNRT</sequence>
<name>A0A9J7LWM8_BRAFL</name>
<accession>A0A9J7LWM8</accession>
<reference evidence="3" key="1">
    <citation type="journal article" date="2020" name="Nat. Ecol. Evol.">
        <title>Deeply conserved synteny resolves early events in vertebrate evolution.</title>
        <authorList>
            <person name="Simakov O."/>
            <person name="Marletaz F."/>
            <person name="Yue J.X."/>
            <person name="O'Connell B."/>
            <person name="Jenkins J."/>
            <person name="Brandt A."/>
            <person name="Calef R."/>
            <person name="Tung C.H."/>
            <person name="Huang T.K."/>
            <person name="Schmutz J."/>
            <person name="Satoh N."/>
            <person name="Yu J.K."/>
            <person name="Putnam N.H."/>
            <person name="Green R.E."/>
            <person name="Rokhsar D.S."/>
        </authorList>
    </citation>
    <scope>NUCLEOTIDE SEQUENCE [LARGE SCALE GENOMIC DNA]</scope>
    <source>
        <strain evidence="3">S238N-H82</strain>
    </source>
</reference>
<organism evidence="3 4">
    <name type="scientific">Branchiostoma floridae</name>
    <name type="common">Florida lancelet</name>
    <name type="synonym">Amphioxus</name>
    <dbReference type="NCBI Taxonomy" id="7739"/>
    <lineage>
        <taxon>Eukaryota</taxon>
        <taxon>Metazoa</taxon>
        <taxon>Chordata</taxon>
        <taxon>Cephalochordata</taxon>
        <taxon>Leptocardii</taxon>
        <taxon>Amphioxiformes</taxon>
        <taxon>Branchiostomatidae</taxon>
        <taxon>Branchiostoma</taxon>
    </lineage>
</organism>
<feature type="region of interest" description="Disordered" evidence="1">
    <location>
        <begin position="86"/>
        <end position="193"/>
    </location>
</feature>
<evidence type="ECO:0000256" key="1">
    <source>
        <dbReference type="SAM" id="MobiDB-lite"/>
    </source>
</evidence>